<dbReference type="InterPro" id="IPR050260">
    <property type="entry name" value="FAD-bd_OxRdtase"/>
</dbReference>
<feature type="domain" description="FAD/NAD(P)-binding" evidence="8">
    <location>
        <begin position="10"/>
        <end position="308"/>
    </location>
</feature>
<gene>
    <name evidence="9" type="primary">noxE</name>
    <name evidence="9" type="ORF">EKD16_00945</name>
</gene>
<keyword evidence="4" id="KW-0274">FAD</keyword>
<dbReference type="PRINTS" id="PR00368">
    <property type="entry name" value="FADPNR"/>
</dbReference>
<dbReference type="PRINTS" id="PR00411">
    <property type="entry name" value="PNDRDTASEI"/>
</dbReference>
<evidence type="ECO:0000313" key="10">
    <source>
        <dbReference type="Proteomes" id="UP000292235"/>
    </source>
</evidence>
<dbReference type="PANTHER" id="PTHR43429">
    <property type="entry name" value="PYRIDINE NUCLEOTIDE-DISULFIDE OXIDOREDUCTASE DOMAIN-CONTAINING"/>
    <property type="match status" value="1"/>
</dbReference>
<dbReference type="SUPFAM" id="SSF51905">
    <property type="entry name" value="FAD/NAD(P)-binding domain"/>
    <property type="match status" value="1"/>
</dbReference>
<dbReference type="GO" id="GO:0016491">
    <property type="term" value="F:oxidoreductase activity"/>
    <property type="evidence" value="ECO:0007669"/>
    <property type="project" value="UniProtKB-KW"/>
</dbReference>
<dbReference type="Pfam" id="PF02852">
    <property type="entry name" value="Pyr_redox_dim"/>
    <property type="match status" value="1"/>
</dbReference>
<evidence type="ECO:0000256" key="4">
    <source>
        <dbReference type="ARBA" id="ARBA00022827"/>
    </source>
</evidence>
<dbReference type="EC" id="1.6.99.3" evidence="9"/>
<comment type="cofactor">
    <cofactor evidence="1">
        <name>FAD</name>
        <dbReference type="ChEBI" id="CHEBI:57692"/>
    </cofactor>
</comment>
<evidence type="ECO:0000313" key="9">
    <source>
        <dbReference type="EMBL" id="QBI52006.1"/>
    </source>
</evidence>
<feature type="domain" description="Pyridine nucleotide-disulphide oxidoreductase dimerisation" evidence="7">
    <location>
        <begin position="341"/>
        <end position="443"/>
    </location>
</feature>
<sequence>MERRMNARPRLVVIGGDAAGMSAASQARRQRGTEDLEILALERGPHTSYSACGIPYLVGRTVSSSDDLVSRDPATFRDEFGIDVRTGTDVEAIDLARRTVTARGSDGEAREEPFDQLMIATGAVPVRPDLPGMDAPGVFGVQTLSDGIAVREFVDNEKPETAVVVGGGYIGLEMAEAFVQRGMRVHLVEAADEPMGTLDRDMGRIVRDAVAGMGVEVHMREPVTGIETAPGGRVRAVATESTRYAADIVVLGMGVRPNSDLARAAGIEVGPTGGIAVDARMRTSAEGVWAAGDCVQSLHRVSTAPVAIALGTHANKQGRVAGTNIGGGYARFGGVLGTAISKVCGLEVARTGLNETEAERAGFEFETEVLKSTTRAGYYPGATEMTTKILAERRSRRLLGAQIVGWENAAKRIDVLATALWNSMSVEDIAAMDLGYAPPFSPVWDPVLITARKLAERM</sequence>
<evidence type="ECO:0000256" key="1">
    <source>
        <dbReference type="ARBA" id="ARBA00001974"/>
    </source>
</evidence>
<dbReference type="InterPro" id="IPR036188">
    <property type="entry name" value="FAD/NAD-bd_sf"/>
</dbReference>
<dbReference type="AlphaFoldDB" id="A0A4P6PV18"/>
<dbReference type="InterPro" id="IPR004099">
    <property type="entry name" value="Pyr_nucl-diS_OxRdtase_dimer"/>
</dbReference>
<dbReference type="Gene3D" id="3.50.50.60">
    <property type="entry name" value="FAD/NAD(P)-binding domain"/>
    <property type="match status" value="2"/>
</dbReference>
<dbReference type="InterPro" id="IPR023753">
    <property type="entry name" value="FAD/NAD-binding_dom"/>
</dbReference>
<evidence type="ECO:0000256" key="5">
    <source>
        <dbReference type="ARBA" id="ARBA00023002"/>
    </source>
</evidence>
<keyword evidence="6" id="KW-0676">Redox-active center</keyword>
<dbReference type="Pfam" id="PF07992">
    <property type="entry name" value="Pyr_redox_2"/>
    <property type="match status" value="1"/>
</dbReference>
<name>A0A4P6PV18_9ACTN</name>
<dbReference type="OrthoDB" id="9802028at2"/>
<keyword evidence="5 9" id="KW-0560">Oxidoreductase</keyword>
<dbReference type="EMBL" id="CP036455">
    <property type="protein sequence ID" value="QBI52006.1"/>
    <property type="molecule type" value="Genomic_DNA"/>
</dbReference>
<comment type="similarity">
    <text evidence="2">Belongs to the class-III pyridine nucleotide-disulfide oxidoreductase family.</text>
</comment>
<evidence type="ECO:0000256" key="6">
    <source>
        <dbReference type="ARBA" id="ARBA00023284"/>
    </source>
</evidence>
<dbReference type="InterPro" id="IPR016156">
    <property type="entry name" value="FAD/NAD-linked_Rdtase_dimer_sf"/>
</dbReference>
<evidence type="ECO:0000256" key="3">
    <source>
        <dbReference type="ARBA" id="ARBA00022630"/>
    </source>
</evidence>
<accession>A0A4P6PV18</accession>
<dbReference type="SUPFAM" id="SSF55424">
    <property type="entry name" value="FAD/NAD-linked reductases, dimerisation (C-terminal) domain"/>
    <property type="match status" value="1"/>
</dbReference>
<evidence type="ECO:0000259" key="8">
    <source>
        <dbReference type="Pfam" id="PF07992"/>
    </source>
</evidence>
<keyword evidence="3" id="KW-0285">Flavoprotein</keyword>
<protein>
    <submittedName>
        <fullName evidence="9">NADH oxidase</fullName>
        <ecNumber evidence="9">1.6.99.3</ecNumber>
    </submittedName>
</protein>
<dbReference type="Proteomes" id="UP000292235">
    <property type="component" value="Chromosome"/>
</dbReference>
<dbReference type="PANTHER" id="PTHR43429:SF1">
    <property type="entry name" value="NAD(P)H SULFUR OXIDOREDUCTASE (COA-DEPENDENT)"/>
    <property type="match status" value="1"/>
</dbReference>
<dbReference type="KEGG" id="strr:EKD16_00945"/>
<evidence type="ECO:0000256" key="2">
    <source>
        <dbReference type="ARBA" id="ARBA00009130"/>
    </source>
</evidence>
<reference evidence="9 10" key="1">
    <citation type="submission" date="2019-02" db="EMBL/GenBank/DDBJ databases">
        <authorList>
            <person name="Khodamoradi S."/>
            <person name="Hahnke R.L."/>
            <person name="Kaempfer P."/>
            <person name="Schumann P."/>
            <person name="Rohde M."/>
            <person name="Steinert M."/>
            <person name="Luzhetskyy A."/>
            <person name="Wink J."/>
            <person name="Ruckert C."/>
        </authorList>
    </citation>
    <scope>NUCLEOTIDE SEQUENCE [LARGE SCALE GENOMIC DNA]</scope>
    <source>
        <strain evidence="9 10">M2</strain>
    </source>
</reference>
<keyword evidence="10" id="KW-1185">Reference proteome</keyword>
<organism evidence="9 10">
    <name type="scientific">Streptomonospora litoralis</name>
    <dbReference type="NCBI Taxonomy" id="2498135"/>
    <lineage>
        <taxon>Bacteria</taxon>
        <taxon>Bacillati</taxon>
        <taxon>Actinomycetota</taxon>
        <taxon>Actinomycetes</taxon>
        <taxon>Streptosporangiales</taxon>
        <taxon>Nocardiopsidaceae</taxon>
        <taxon>Streptomonospora</taxon>
    </lineage>
</organism>
<evidence type="ECO:0000259" key="7">
    <source>
        <dbReference type="Pfam" id="PF02852"/>
    </source>
</evidence>
<proteinExistence type="inferred from homology"/>